<evidence type="ECO:0000256" key="2">
    <source>
        <dbReference type="ARBA" id="ARBA00022694"/>
    </source>
</evidence>
<comment type="similarity">
    <text evidence="6">Belongs to the tRNA(Ile)-lysidine synthase family.</text>
</comment>
<dbReference type="AlphaFoldDB" id="A0A1N7P7N4"/>
<keyword evidence="2 6" id="KW-0819">tRNA processing</keyword>
<keyword evidence="3 6" id="KW-0547">Nucleotide-binding</keyword>
<feature type="domain" description="tRNA(Ile)-lysidine/2-thiocytidine synthase N-terminal" evidence="7">
    <location>
        <begin position="21"/>
        <end position="197"/>
    </location>
</feature>
<comment type="subcellular location">
    <subcellularLocation>
        <location evidence="6">Cytoplasm</location>
    </subcellularLocation>
</comment>
<dbReference type="HAMAP" id="MF_01161">
    <property type="entry name" value="tRNA_Ile_lys_synt"/>
    <property type="match status" value="1"/>
</dbReference>
<feature type="binding site" evidence="6">
    <location>
        <begin position="26"/>
        <end position="31"/>
    </location>
    <ligand>
        <name>ATP</name>
        <dbReference type="ChEBI" id="CHEBI:30616"/>
    </ligand>
</feature>
<evidence type="ECO:0000256" key="5">
    <source>
        <dbReference type="ARBA" id="ARBA00048539"/>
    </source>
</evidence>
<protein>
    <recommendedName>
        <fullName evidence="6">tRNA(Ile)-lysidine synthase</fullName>
        <ecNumber evidence="6">6.3.4.19</ecNumber>
    </recommendedName>
    <alternativeName>
        <fullName evidence="6">tRNA(Ile)-2-lysyl-cytidine synthase</fullName>
    </alternativeName>
    <alternativeName>
        <fullName evidence="6">tRNA(Ile)-lysidine synthetase</fullName>
    </alternativeName>
</protein>
<dbReference type="GO" id="GO:0005524">
    <property type="term" value="F:ATP binding"/>
    <property type="evidence" value="ECO:0007669"/>
    <property type="project" value="UniProtKB-UniRule"/>
</dbReference>
<evidence type="ECO:0000313" key="8">
    <source>
        <dbReference type="EMBL" id="SIT06581.1"/>
    </source>
</evidence>
<dbReference type="GO" id="GO:0005737">
    <property type="term" value="C:cytoplasm"/>
    <property type="evidence" value="ECO:0007669"/>
    <property type="project" value="UniProtKB-SubCell"/>
</dbReference>
<gene>
    <name evidence="6" type="primary">tilS</name>
    <name evidence="8" type="ORF">SAMN05421774_10528</name>
</gene>
<dbReference type="EC" id="6.3.4.19" evidence="6"/>
<evidence type="ECO:0000256" key="3">
    <source>
        <dbReference type="ARBA" id="ARBA00022741"/>
    </source>
</evidence>
<comment type="catalytic activity">
    <reaction evidence="5 6">
        <text>cytidine(34) in tRNA(Ile2) + L-lysine + ATP = lysidine(34) in tRNA(Ile2) + AMP + diphosphate + H(+)</text>
        <dbReference type="Rhea" id="RHEA:43744"/>
        <dbReference type="Rhea" id="RHEA-COMP:10625"/>
        <dbReference type="Rhea" id="RHEA-COMP:10670"/>
        <dbReference type="ChEBI" id="CHEBI:15378"/>
        <dbReference type="ChEBI" id="CHEBI:30616"/>
        <dbReference type="ChEBI" id="CHEBI:32551"/>
        <dbReference type="ChEBI" id="CHEBI:33019"/>
        <dbReference type="ChEBI" id="CHEBI:82748"/>
        <dbReference type="ChEBI" id="CHEBI:83665"/>
        <dbReference type="ChEBI" id="CHEBI:456215"/>
        <dbReference type="EC" id="6.3.4.19"/>
    </reaction>
</comment>
<dbReference type="OrthoDB" id="9807403at2"/>
<dbReference type="SUPFAM" id="SSF52402">
    <property type="entry name" value="Adenine nucleotide alpha hydrolases-like"/>
    <property type="match status" value="1"/>
</dbReference>
<evidence type="ECO:0000256" key="4">
    <source>
        <dbReference type="ARBA" id="ARBA00022840"/>
    </source>
</evidence>
<dbReference type="InterPro" id="IPR012094">
    <property type="entry name" value="tRNA_Ile_lys_synt"/>
</dbReference>
<dbReference type="Pfam" id="PF01171">
    <property type="entry name" value="ATP_bind_3"/>
    <property type="match status" value="1"/>
</dbReference>
<evidence type="ECO:0000313" key="9">
    <source>
        <dbReference type="Proteomes" id="UP000186141"/>
    </source>
</evidence>
<keyword evidence="9" id="KW-1185">Reference proteome</keyword>
<dbReference type="CDD" id="cd01992">
    <property type="entry name" value="TilS_N"/>
    <property type="match status" value="1"/>
</dbReference>
<keyword evidence="6" id="KW-0963">Cytoplasm</keyword>
<evidence type="ECO:0000256" key="1">
    <source>
        <dbReference type="ARBA" id="ARBA00022598"/>
    </source>
</evidence>
<comment type="function">
    <text evidence="6">Ligates lysine onto the cytidine present at position 34 of the AUA codon-specific tRNA(Ile) that contains the anticodon CAU, in an ATP-dependent manner. Cytidine is converted to lysidine, thus changing the amino acid specificity of the tRNA from methionine to isoleucine.</text>
</comment>
<keyword evidence="4 6" id="KW-0067">ATP-binding</keyword>
<proteinExistence type="inferred from homology"/>
<dbReference type="InterPro" id="IPR011063">
    <property type="entry name" value="TilS/TtcA_N"/>
</dbReference>
<name>A0A1N7P7N4_9RHOB</name>
<dbReference type="STRING" id="1086013.SAMN05421774_10528"/>
<comment type="domain">
    <text evidence="6">The N-terminal region contains the highly conserved SGGXDS motif, predicted to be a P-loop motif involved in ATP binding.</text>
</comment>
<sequence>MTSAAAAVARAFAALSDPRPVAIAVSGGGDSLALLDIAVSLSDGRDIRAVTVDHGLRPEAATEAAMVAAYCASRGISHAHLRWTGWDGTGNLQAEARAARYGLIGGWAAVQGIGQVWLGHTRDDVAETFLIRLGRASGLDGLSRMAPVFHRAGLTWVRPLLDIPRADLRHHLATQGIAWVEDPSNQDDRFARVRARKILDALSPLGVAVEAIAHSAAALADARGLVVEQMTREWAERVTVQGGDLLVQPAGAGPETLRRLVVAALRIVGGGDWPVRHAALSDLNERLTQVGRHTLAGCLVSREGATLRVAREWQAVRTLECATTAEWDGRWRLTGPHEPGLTIRALGQGVASCPDWRATGLPRDSLSAAPAVWRGEQLVAAPLALLSKGWDAELRPSFAMAPFAH</sequence>
<keyword evidence="1 6" id="KW-0436">Ligase</keyword>
<dbReference type="GO" id="GO:0006400">
    <property type="term" value="P:tRNA modification"/>
    <property type="evidence" value="ECO:0007669"/>
    <property type="project" value="UniProtKB-UniRule"/>
</dbReference>
<dbReference type="PANTHER" id="PTHR43033">
    <property type="entry name" value="TRNA(ILE)-LYSIDINE SYNTHASE-RELATED"/>
    <property type="match status" value="1"/>
</dbReference>
<dbReference type="Gene3D" id="3.40.50.620">
    <property type="entry name" value="HUPs"/>
    <property type="match status" value="1"/>
</dbReference>
<evidence type="ECO:0000256" key="6">
    <source>
        <dbReference type="HAMAP-Rule" id="MF_01161"/>
    </source>
</evidence>
<dbReference type="PANTHER" id="PTHR43033:SF1">
    <property type="entry name" value="TRNA(ILE)-LYSIDINE SYNTHASE-RELATED"/>
    <property type="match status" value="1"/>
</dbReference>
<dbReference type="GO" id="GO:0032267">
    <property type="term" value="F:tRNA(Ile)-lysidine synthase activity"/>
    <property type="evidence" value="ECO:0007669"/>
    <property type="project" value="UniProtKB-EC"/>
</dbReference>
<dbReference type="Proteomes" id="UP000186141">
    <property type="component" value="Unassembled WGS sequence"/>
</dbReference>
<dbReference type="EMBL" id="FTOT01000005">
    <property type="protein sequence ID" value="SIT06581.1"/>
    <property type="molecule type" value="Genomic_DNA"/>
</dbReference>
<reference evidence="8 9" key="1">
    <citation type="submission" date="2017-01" db="EMBL/GenBank/DDBJ databases">
        <authorList>
            <person name="Mah S.A."/>
            <person name="Swanson W.J."/>
            <person name="Moy G.W."/>
            <person name="Vacquier V.D."/>
        </authorList>
    </citation>
    <scope>NUCLEOTIDE SEQUENCE [LARGE SCALE GENOMIC DNA]</scope>
    <source>
        <strain evidence="8 9">DSM 26375</strain>
    </source>
</reference>
<dbReference type="RefSeq" id="WP_076531813.1">
    <property type="nucleotide sequence ID" value="NZ_BMEH01000005.1"/>
</dbReference>
<dbReference type="InterPro" id="IPR012795">
    <property type="entry name" value="tRNA_Ile_lys_synt_N"/>
</dbReference>
<accession>A0A1N7P7N4</accession>
<evidence type="ECO:0000259" key="7">
    <source>
        <dbReference type="Pfam" id="PF01171"/>
    </source>
</evidence>
<organism evidence="8 9">
    <name type="scientific">Gemmobacter megaterium</name>
    <dbReference type="NCBI Taxonomy" id="1086013"/>
    <lineage>
        <taxon>Bacteria</taxon>
        <taxon>Pseudomonadati</taxon>
        <taxon>Pseudomonadota</taxon>
        <taxon>Alphaproteobacteria</taxon>
        <taxon>Rhodobacterales</taxon>
        <taxon>Paracoccaceae</taxon>
        <taxon>Gemmobacter</taxon>
    </lineage>
</organism>
<dbReference type="NCBIfam" id="TIGR02432">
    <property type="entry name" value="lysidine_TilS_N"/>
    <property type="match status" value="1"/>
</dbReference>
<dbReference type="InterPro" id="IPR014729">
    <property type="entry name" value="Rossmann-like_a/b/a_fold"/>
</dbReference>